<dbReference type="RefSeq" id="WP_308949139.1">
    <property type="nucleotide sequence ID" value="NZ_JARXHW010000009.1"/>
</dbReference>
<dbReference type="Pfam" id="PF01223">
    <property type="entry name" value="Endonuclease_NS"/>
    <property type="match status" value="1"/>
</dbReference>
<evidence type="ECO:0000259" key="2">
    <source>
        <dbReference type="SMART" id="SM00477"/>
    </source>
</evidence>
<name>A0ABU1AS61_9BACT</name>
<sequence length="337" mass="37169">MATKRAKKKTAKKRATRKKTPTKAKPTKQSHWLRNCLMLLALVVLALSGIYYFGSFETRAKMEQIALSAINGPRTHAATPAPVSMLLDLCYDAIPSSEGLVVEGSELGREADTPFLAGVPHSRHAIRALPQPSYTNLFSERHLQAAAIALRLNDAPRQRAKFDETIQVDARVAQLKPEALIYDEWRPRPIAPAKALIGQHGARGASDAQLATNYAPMADSFADEVWAKAMRELTLRYPKRFGEVWIFLGPIYHQGNAKLPSGIPFPDSFYAIALDLTDEGGLRALALRIPSTAESKDLNKYLTSISEIEAATGLQFLPELDFSIRDTLGNYVSPSVW</sequence>
<dbReference type="EMBL" id="JARXHW010000009">
    <property type="protein sequence ID" value="MDQ8207001.1"/>
    <property type="molecule type" value="Genomic_DNA"/>
</dbReference>
<feature type="region of interest" description="Disordered" evidence="1">
    <location>
        <begin position="1"/>
        <end position="28"/>
    </location>
</feature>
<comment type="caution">
    <text evidence="4">The sequence shown here is derived from an EMBL/GenBank/DDBJ whole genome shotgun (WGS) entry which is preliminary data.</text>
</comment>
<dbReference type="SMART" id="SM00892">
    <property type="entry name" value="Endonuclease_NS"/>
    <property type="match status" value="1"/>
</dbReference>
<dbReference type="GO" id="GO:0004519">
    <property type="term" value="F:endonuclease activity"/>
    <property type="evidence" value="ECO:0007669"/>
    <property type="project" value="UniProtKB-KW"/>
</dbReference>
<dbReference type="InterPro" id="IPR044925">
    <property type="entry name" value="His-Me_finger_sf"/>
</dbReference>
<evidence type="ECO:0000313" key="5">
    <source>
        <dbReference type="Proteomes" id="UP001225316"/>
    </source>
</evidence>
<feature type="domain" description="ENPP1-3/EXOG-like endonuclease/phosphodiesterase" evidence="2">
    <location>
        <begin position="131"/>
        <end position="323"/>
    </location>
</feature>
<dbReference type="Proteomes" id="UP001225316">
    <property type="component" value="Unassembled WGS sequence"/>
</dbReference>
<protein>
    <submittedName>
        <fullName evidence="4">DNA/RNA non-specific endonuclease</fullName>
    </submittedName>
</protein>
<dbReference type="Gene3D" id="3.40.570.10">
    <property type="entry name" value="Extracellular Endonuclease, subunit A"/>
    <property type="match status" value="1"/>
</dbReference>
<dbReference type="InterPro" id="IPR020821">
    <property type="entry name" value="ENPP1-3/EXOG-like_nuc-like"/>
</dbReference>
<dbReference type="InterPro" id="IPR001604">
    <property type="entry name" value="Endo_G_ENPP1-like_dom"/>
</dbReference>
<organism evidence="4 5">
    <name type="scientific">Thalassobacterium maritimum</name>
    <dbReference type="NCBI Taxonomy" id="3041265"/>
    <lineage>
        <taxon>Bacteria</taxon>
        <taxon>Pseudomonadati</taxon>
        <taxon>Verrucomicrobiota</taxon>
        <taxon>Opitutia</taxon>
        <taxon>Puniceicoccales</taxon>
        <taxon>Coraliomargaritaceae</taxon>
        <taxon>Thalassobacterium</taxon>
    </lineage>
</organism>
<proteinExistence type="predicted"/>
<gene>
    <name evidence="4" type="ORF">QEH52_05740</name>
</gene>
<keyword evidence="4" id="KW-0255">Endonuclease</keyword>
<dbReference type="SMART" id="SM00477">
    <property type="entry name" value="NUC"/>
    <property type="match status" value="1"/>
</dbReference>
<accession>A0ABU1AS61</accession>
<reference evidence="4 5" key="1">
    <citation type="submission" date="2023-04" db="EMBL/GenBank/DDBJ databases">
        <title>A novel bacteria isolated from coastal sediment.</title>
        <authorList>
            <person name="Liu X.-J."/>
            <person name="Du Z.-J."/>
        </authorList>
    </citation>
    <scope>NUCLEOTIDE SEQUENCE [LARGE SCALE GENOMIC DNA]</scope>
    <source>
        <strain evidence="4 5">SDUM461003</strain>
    </source>
</reference>
<evidence type="ECO:0000313" key="4">
    <source>
        <dbReference type="EMBL" id="MDQ8207001.1"/>
    </source>
</evidence>
<keyword evidence="5" id="KW-1185">Reference proteome</keyword>
<feature type="domain" description="DNA/RNA non-specific endonuclease/pyrophosphatase/phosphodiesterase" evidence="3">
    <location>
        <begin position="130"/>
        <end position="323"/>
    </location>
</feature>
<dbReference type="SUPFAM" id="SSF54060">
    <property type="entry name" value="His-Me finger endonucleases"/>
    <property type="match status" value="1"/>
</dbReference>
<keyword evidence="4" id="KW-0540">Nuclease</keyword>
<evidence type="ECO:0000256" key="1">
    <source>
        <dbReference type="SAM" id="MobiDB-lite"/>
    </source>
</evidence>
<keyword evidence="4" id="KW-0378">Hydrolase</keyword>
<evidence type="ECO:0000259" key="3">
    <source>
        <dbReference type="SMART" id="SM00892"/>
    </source>
</evidence>
<dbReference type="InterPro" id="IPR044929">
    <property type="entry name" value="DNA/RNA_non-sp_Endonuclease_sf"/>
</dbReference>